<evidence type="ECO:0000256" key="2">
    <source>
        <dbReference type="SAM" id="MobiDB-lite"/>
    </source>
</evidence>
<gene>
    <name evidence="3" type="ORF">N7472_005803</name>
</gene>
<feature type="compositionally biased region" description="Polar residues" evidence="2">
    <location>
        <begin position="611"/>
        <end position="620"/>
    </location>
</feature>
<reference evidence="3" key="2">
    <citation type="journal article" date="2023" name="IMA Fungus">
        <title>Comparative genomic study of the Penicillium genus elucidates a diverse pangenome and 15 lateral gene transfer events.</title>
        <authorList>
            <person name="Petersen C."/>
            <person name="Sorensen T."/>
            <person name="Nielsen M.R."/>
            <person name="Sondergaard T.E."/>
            <person name="Sorensen J.L."/>
            <person name="Fitzpatrick D.A."/>
            <person name="Frisvad J.C."/>
            <person name="Nielsen K.L."/>
        </authorList>
    </citation>
    <scope>NUCLEOTIDE SEQUENCE</scope>
    <source>
        <strain evidence="3">IBT 16849</strain>
    </source>
</reference>
<feature type="compositionally biased region" description="Low complexity" evidence="2">
    <location>
        <begin position="509"/>
        <end position="539"/>
    </location>
</feature>
<feature type="coiled-coil region" evidence="1">
    <location>
        <begin position="290"/>
        <end position="317"/>
    </location>
</feature>
<feature type="region of interest" description="Disordered" evidence="2">
    <location>
        <begin position="109"/>
        <end position="215"/>
    </location>
</feature>
<feature type="compositionally biased region" description="Polar residues" evidence="2">
    <location>
        <begin position="554"/>
        <end position="579"/>
    </location>
</feature>
<feature type="region of interest" description="Disordered" evidence="2">
    <location>
        <begin position="676"/>
        <end position="703"/>
    </location>
</feature>
<evidence type="ECO:0000313" key="4">
    <source>
        <dbReference type="Proteomes" id="UP001150879"/>
    </source>
</evidence>
<accession>A0A9W9JR30</accession>
<name>A0A9W9JR30_9EURO</name>
<feature type="region of interest" description="Disordered" evidence="2">
    <location>
        <begin position="606"/>
        <end position="642"/>
    </location>
</feature>
<evidence type="ECO:0000313" key="3">
    <source>
        <dbReference type="EMBL" id="KAJ5200599.1"/>
    </source>
</evidence>
<protein>
    <submittedName>
        <fullName evidence="3">Uncharacterized protein</fullName>
    </submittedName>
</protein>
<proteinExistence type="predicted"/>
<evidence type="ECO:0000256" key="1">
    <source>
        <dbReference type="SAM" id="Coils"/>
    </source>
</evidence>
<organism evidence="3 4">
    <name type="scientific">Penicillium cf. griseofulvum</name>
    <dbReference type="NCBI Taxonomy" id="2972120"/>
    <lineage>
        <taxon>Eukaryota</taxon>
        <taxon>Fungi</taxon>
        <taxon>Dikarya</taxon>
        <taxon>Ascomycota</taxon>
        <taxon>Pezizomycotina</taxon>
        <taxon>Eurotiomycetes</taxon>
        <taxon>Eurotiomycetidae</taxon>
        <taxon>Eurotiales</taxon>
        <taxon>Aspergillaceae</taxon>
        <taxon>Penicillium</taxon>
    </lineage>
</organism>
<feature type="compositionally biased region" description="Polar residues" evidence="2">
    <location>
        <begin position="451"/>
        <end position="504"/>
    </location>
</feature>
<keyword evidence="1" id="KW-0175">Coiled coil</keyword>
<feature type="compositionally biased region" description="Low complexity" evidence="2">
    <location>
        <begin position="111"/>
        <end position="129"/>
    </location>
</feature>
<dbReference type="Proteomes" id="UP001150879">
    <property type="component" value="Unassembled WGS sequence"/>
</dbReference>
<feature type="compositionally biased region" description="Low complexity" evidence="2">
    <location>
        <begin position="23"/>
        <end position="33"/>
    </location>
</feature>
<dbReference type="AlphaFoldDB" id="A0A9W9JR30"/>
<keyword evidence="4" id="KW-1185">Reference proteome</keyword>
<reference evidence="3" key="1">
    <citation type="submission" date="2022-11" db="EMBL/GenBank/DDBJ databases">
        <authorList>
            <person name="Petersen C."/>
        </authorList>
    </citation>
    <scope>NUCLEOTIDE SEQUENCE</scope>
    <source>
        <strain evidence="3">IBT 16849</strain>
    </source>
</reference>
<feature type="region of interest" description="Disordered" evidence="2">
    <location>
        <begin position="64"/>
        <end position="83"/>
    </location>
</feature>
<dbReference type="EMBL" id="JAPQKP010000003">
    <property type="protein sequence ID" value="KAJ5200599.1"/>
    <property type="molecule type" value="Genomic_DNA"/>
</dbReference>
<feature type="region of interest" description="Disordered" evidence="2">
    <location>
        <begin position="1"/>
        <end position="54"/>
    </location>
</feature>
<comment type="caution">
    <text evidence="3">The sequence shown here is derived from an EMBL/GenBank/DDBJ whole genome shotgun (WGS) entry which is preliminary data.</text>
</comment>
<feature type="region of interest" description="Disordered" evidence="2">
    <location>
        <begin position="451"/>
        <end position="583"/>
    </location>
</feature>
<sequence>MAFTFNTDSEGARGRTGRPDTPSSSAASSSRRSTLNRVHFEEPEMCNPLASPRSDEIVTAVRVPVASSSTNPKVGLPSTVAGSSEILELPPSSVDKRNWFSRHKGNVAGASHFSSSSYPSSHTPRSSSIPPVPPLPVSILKNRNAIKPRSLSAPPSPPKMAEGSGALEGNNKPLPPSPVKFDPHTPSPHTPSSKEGMRHPVLGTPLISPTGVSPNLSQHSSLTLTLKDLPEAVRSLQYQHEATQKRLAKKIGDINRLEQKVDDFFGFTENYISDQMNAQLKRSSELSFDFSQVKRDAQEAKEQVGQIKEAIHEMRLEINGLTSTLYDLSAKVDMCLTGIWDNTAEPFVVFQRRRNGELQEDLNEVGENTVKLEAESMFLRQAIIRTMTAVRLMQYENNLYVSRDVEVILPVFPLGEHDDDKPTGDHQTQAATWEEAQVAPAVFLPAKATPSASATVTGKRTPSATTTVPANATPSGSSPVTGKRTPSATTTVPANATPSGSSPVTGKRTPSTTTVPAKATPPASATGSTTITPPGSATAKQSSIPRRSKKTLSKKPSQQTDKENPSNNTGGNADNTSGSAEFKAKKDAIDKECASEKKGKSLFGFRRRSDSVSSATSGRLAQSARRDDSIPPVPALPRGIVLPGRPGEPIPLSNIHPLYRPQFCEVNAEGIPAAPAIPTASTVRPEKAKGPASRSAGKDKSRK</sequence>